<protein>
    <recommendedName>
        <fullName evidence="4">GPI transamidase component PIG-T</fullName>
    </recommendedName>
</protein>
<dbReference type="EMBL" id="LDAU01000159">
    <property type="protein sequence ID" value="KRX01959.1"/>
    <property type="molecule type" value="Genomic_DNA"/>
</dbReference>
<keyword evidence="1" id="KW-0472">Membrane</keyword>
<evidence type="ECO:0000256" key="1">
    <source>
        <dbReference type="SAM" id="Phobius"/>
    </source>
</evidence>
<comment type="caution">
    <text evidence="2">The sequence shown here is derived from an EMBL/GenBank/DDBJ whole genome shotgun (WGS) entry which is preliminary data.</text>
</comment>
<sequence>MKVISAKISIFLKTESLGEVFKLTKTTIKNQNHFQVKNNITQVQDESNIFSKDYIYSQDPTDFICVNNIEQLRIYLPCGGKKGLMSIIDQTNLFASDYISIVSDFYYDRINDQIKATIVINAIVPLQNYREFLADEKQIKLNCPVFQSSFISIDSYGILETGKISVKDFDYNVEKLFDMIDTKQNKQNIQKYKNKLADLKSNQILKSNRYMGDRWTDFQGFLVHELVNNDQKRTIQIISSEFLIWQCQPVLHQIQIIRDDLYEDKQINYTLTVEENQSYLFQFYIDIKPQEKVRIIIPMNKLMKSFENYPHDPQRGHDIISGSIVYSFKNDINDQKVKHQSSQNLLIRLPEPDFSMPFNIITYVCVLLGYVFLSIFQNSTKRPKIDQ</sequence>
<keyword evidence="3" id="KW-1185">Reference proteome</keyword>
<keyword evidence="1" id="KW-0812">Transmembrane</keyword>
<dbReference type="InterPro" id="IPR007245">
    <property type="entry name" value="PIG-T"/>
</dbReference>
<dbReference type="InParanoid" id="A0A0V0QIF9"/>
<dbReference type="OrthoDB" id="289110at2759"/>
<dbReference type="OMA" id="CAGPWFA"/>
<gene>
    <name evidence="2" type="ORF">PPERSA_07604</name>
</gene>
<name>A0A0V0QIF9_PSEPJ</name>
<evidence type="ECO:0000313" key="2">
    <source>
        <dbReference type="EMBL" id="KRX01959.1"/>
    </source>
</evidence>
<dbReference type="Proteomes" id="UP000054937">
    <property type="component" value="Unassembled WGS sequence"/>
</dbReference>
<dbReference type="PANTHER" id="PTHR12959">
    <property type="entry name" value="GPI TRANSAMIDASE COMPONENT PIG-T-RELATED"/>
    <property type="match status" value="1"/>
</dbReference>
<dbReference type="GO" id="GO:0042765">
    <property type="term" value="C:GPI-anchor transamidase complex"/>
    <property type="evidence" value="ECO:0007669"/>
    <property type="project" value="InterPro"/>
</dbReference>
<evidence type="ECO:0000313" key="3">
    <source>
        <dbReference type="Proteomes" id="UP000054937"/>
    </source>
</evidence>
<dbReference type="GO" id="GO:0016255">
    <property type="term" value="P:attachment of GPI anchor to protein"/>
    <property type="evidence" value="ECO:0007669"/>
    <property type="project" value="InterPro"/>
</dbReference>
<accession>A0A0V0QIF9</accession>
<dbReference type="PANTHER" id="PTHR12959:SF11">
    <property type="entry name" value="GPI TRANSAMIDASE COMPONENT PIG-T"/>
    <property type="match status" value="1"/>
</dbReference>
<dbReference type="AlphaFoldDB" id="A0A0V0QIF9"/>
<proteinExistence type="predicted"/>
<dbReference type="FunCoup" id="A0A0V0QIF9">
    <property type="interactions" value="96"/>
</dbReference>
<keyword evidence="1" id="KW-1133">Transmembrane helix</keyword>
<dbReference type="Pfam" id="PF04113">
    <property type="entry name" value="Gpi16"/>
    <property type="match status" value="2"/>
</dbReference>
<evidence type="ECO:0008006" key="4">
    <source>
        <dbReference type="Google" id="ProtNLM"/>
    </source>
</evidence>
<organism evidence="2 3">
    <name type="scientific">Pseudocohnilembus persalinus</name>
    <name type="common">Ciliate</name>
    <dbReference type="NCBI Taxonomy" id="266149"/>
    <lineage>
        <taxon>Eukaryota</taxon>
        <taxon>Sar</taxon>
        <taxon>Alveolata</taxon>
        <taxon>Ciliophora</taxon>
        <taxon>Intramacronucleata</taxon>
        <taxon>Oligohymenophorea</taxon>
        <taxon>Scuticociliatia</taxon>
        <taxon>Philasterida</taxon>
        <taxon>Pseudocohnilembidae</taxon>
        <taxon>Pseudocohnilembus</taxon>
    </lineage>
</organism>
<feature type="transmembrane region" description="Helical" evidence="1">
    <location>
        <begin position="356"/>
        <end position="376"/>
    </location>
</feature>
<reference evidence="2 3" key="1">
    <citation type="journal article" date="2015" name="Sci. Rep.">
        <title>Genome of the facultative scuticociliatosis pathogen Pseudocohnilembus persalinus provides insight into its virulence through horizontal gene transfer.</title>
        <authorList>
            <person name="Xiong J."/>
            <person name="Wang G."/>
            <person name="Cheng J."/>
            <person name="Tian M."/>
            <person name="Pan X."/>
            <person name="Warren A."/>
            <person name="Jiang C."/>
            <person name="Yuan D."/>
            <person name="Miao W."/>
        </authorList>
    </citation>
    <scope>NUCLEOTIDE SEQUENCE [LARGE SCALE GENOMIC DNA]</scope>
    <source>
        <strain evidence="2">36N120E</strain>
    </source>
</reference>